<keyword evidence="2" id="KW-1133">Transmembrane helix</keyword>
<keyword evidence="3" id="KW-0732">Signal</keyword>
<feature type="chain" id="PRO_5039954369" evidence="3">
    <location>
        <begin position="23"/>
        <end position="148"/>
    </location>
</feature>
<feature type="transmembrane region" description="Helical" evidence="2">
    <location>
        <begin position="61"/>
        <end position="80"/>
    </location>
</feature>
<reference evidence="4" key="1">
    <citation type="journal article" date="2021" name="Sci. Rep.">
        <title>Diploid genomic architecture of Nitzschia inconspicua, an elite biomass production diatom.</title>
        <authorList>
            <person name="Oliver A."/>
            <person name="Podell S."/>
            <person name="Pinowska A."/>
            <person name="Traller J.C."/>
            <person name="Smith S.R."/>
            <person name="McClure R."/>
            <person name="Beliaev A."/>
            <person name="Bohutskyi P."/>
            <person name="Hill E.A."/>
            <person name="Rabines A."/>
            <person name="Zheng H."/>
            <person name="Allen L.Z."/>
            <person name="Kuo A."/>
            <person name="Grigoriev I.V."/>
            <person name="Allen A.E."/>
            <person name="Hazlebeck D."/>
            <person name="Allen E.E."/>
        </authorList>
    </citation>
    <scope>NUCLEOTIDE SEQUENCE</scope>
    <source>
        <strain evidence="4">Hildebrandi</strain>
    </source>
</reference>
<dbReference type="AlphaFoldDB" id="A0A9K3KZY8"/>
<keyword evidence="2" id="KW-0472">Membrane</keyword>
<proteinExistence type="predicted"/>
<gene>
    <name evidence="4" type="ORF">IV203_008795</name>
</gene>
<sequence>MIRNSFLCKILVVALAMHWTTAFGASNRKHSMVSTRIAAHPTDDSPSFVHEVSKKPLMDKMGHFATTVAVAVATSPLMALAEEADDYEYGAVNAPIGIAWAGGVLAILTALLPIALRGGEEAFEEMRERDSGKFGTGDSSGLDRRRKR</sequence>
<evidence type="ECO:0000313" key="4">
    <source>
        <dbReference type="EMBL" id="KAG7352747.1"/>
    </source>
</evidence>
<feature type="region of interest" description="Disordered" evidence="1">
    <location>
        <begin position="125"/>
        <end position="148"/>
    </location>
</feature>
<dbReference type="Proteomes" id="UP000693970">
    <property type="component" value="Unassembled WGS sequence"/>
</dbReference>
<evidence type="ECO:0000256" key="1">
    <source>
        <dbReference type="SAM" id="MobiDB-lite"/>
    </source>
</evidence>
<feature type="signal peptide" evidence="3">
    <location>
        <begin position="1"/>
        <end position="22"/>
    </location>
</feature>
<evidence type="ECO:0000256" key="2">
    <source>
        <dbReference type="SAM" id="Phobius"/>
    </source>
</evidence>
<accession>A0A9K3KZY8</accession>
<feature type="transmembrane region" description="Helical" evidence="2">
    <location>
        <begin position="92"/>
        <end position="116"/>
    </location>
</feature>
<keyword evidence="5" id="KW-1185">Reference proteome</keyword>
<evidence type="ECO:0000256" key="3">
    <source>
        <dbReference type="SAM" id="SignalP"/>
    </source>
</evidence>
<dbReference type="EMBL" id="JAGRRH010000017">
    <property type="protein sequence ID" value="KAG7352747.1"/>
    <property type="molecule type" value="Genomic_DNA"/>
</dbReference>
<reference evidence="4" key="2">
    <citation type="submission" date="2021-04" db="EMBL/GenBank/DDBJ databases">
        <authorList>
            <person name="Podell S."/>
        </authorList>
    </citation>
    <scope>NUCLEOTIDE SEQUENCE</scope>
    <source>
        <strain evidence="4">Hildebrandi</strain>
    </source>
</reference>
<name>A0A9K3KZY8_9STRA</name>
<organism evidence="4 5">
    <name type="scientific">Nitzschia inconspicua</name>
    <dbReference type="NCBI Taxonomy" id="303405"/>
    <lineage>
        <taxon>Eukaryota</taxon>
        <taxon>Sar</taxon>
        <taxon>Stramenopiles</taxon>
        <taxon>Ochrophyta</taxon>
        <taxon>Bacillariophyta</taxon>
        <taxon>Bacillariophyceae</taxon>
        <taxon>Bacillariophycidae</taxon>
        <taxon>Bacillariales</taxon>
        <taxon>Bacillariaceae</taxon>
        <taxon>Nitzschia</taxon>
    </lineage>
</organism>
<comment type="caution">
    <text evidence="4">The sequence shown here is derived from an EMBL/GenBank/DDBJ whole genome shotgun (WGS) entry which is preliminary data.</text>
</comment>
<keyword evidence="2" id="KW-0812">Transmembrane</keyword>
<evidence type="ECO:0000313" key="5">
    <source>
        <dbReference type="Proteomes" id="UP000693970"/>
    </source>
</evidence>
<dbReference type="OrthoDB" id="201266at2759"/>
<protein>
    <submittedName>
        <fullName evidence="4">Uncharacterized protein</fullName>
    </submittedName>
</protein>